<dbReference type="PANTHER" id="PTHR30607:SF2">
    <property type="entry name" value="POTASSIUM-TRANSPORTING ATPASE POTASSIUM-BINDING SUBUNIT"/>
    <property type="match status" value="1"/>
</dbReference>
<evidence type="ECO:0000313" key="13">
    <source>
        <dbReference type="Proteomes" id="UP000501237"/>
    </source>
</evidence>
<dbReference type="PANTHER" id="PTHR30607">
    <property type="entry name" value="POTASSIUM-TRANSPORTING ATPASE A CHAIN"/>
    <property type="match status" value="1"/>
</dbReference>
<feature type="transmembrane region" description="Helical" evidence="9">
    <location>
        <begin position="420"/>
        <end position="442"/>
    </location>
</feature>
<keyword evidence="7 9" id="KW-0406">Ion transport</keyword>
<name>A0A679GB17_9GAMM</name>
<evidence type="ECO:0000256" key="6">
    <source>
        <dbReference type="ARBA" id="ARBA00022989"/>
    </source>
</evidence>
<keyword evidence="2 9" id="KW-1003">Cell membrane</keyword>
<gene>
    <name evidence="9 10" type="primary">kdpA</name>
    <name evidence="11" type="ORF">GO594_27755</name>
    <name evidence="10" type="ORF">PtoMrB4_18030</name>
</gene>
<dbReference type="GO" id="GO:0005886">
    <property type="term" value="C:plasma membrane"/>
    <property type="evidence" value="ECO:0007669"/>
    <property type="project" value="UniProtKB-SubCell"/>
</dbReference>
<dbReference type="EMBL" id="AP022642">
    <property type="protein sequence ID" value="BCA27826.1"/>
    <property type="molecule type" value="Genomic_DNA"/>
</dbReference>
<dbReference type="GeneID" id="57397018"/>
<dbReference type="Proteomes" id="UP000461288">
    <property type="component" value="Unassembled WGS sequence"/>
</dbReference>
<dbReference type="RefSeq" id="WP_044409313.1">
    <property type="nucleotide sequence ID" value="NZ_AP022642.1"/>
</dbReference>
<feature type="transmembrane region" description="Helical" evidence="9">
    <location>
        <begin position="177"/>
        <end position="195"/>
    </location>
</feature>
<keyword evidence="1 9" id="KW-0813">Transport</keyword>
<comment type="subcellular location">
    <subcellularLocation>
        <location evidence="9">Cell membrane</location>
        <topology evidence="9">Multi-pass membrane protein</topology>
    </subcellularLocation>
</comment>
<dbReference type="GO" id="GO:0008556">
    <property type="term" value="F:P-type potassium transmembrane transporter activity"/>
    <property type="evidence" value="ECO:0007669"/>
    <property type="project" value="InterPro"/>
</dbReference>
<keyword evidence="6 9" id="KW-1133">Transmembrane helix</keyword>
<accession>A0A679GB17</accession>
<comment type="subunit">
    <text evidence="9">The system is composed of three essential subunits: KdpA, KdpB and KdpC.</text>
</comment>
<evidence type="ECO:0000256" key="2">
    <source>
        <dbReference type="ARBA" id="ARBA00022475"/>
    </source>
</evidence>
<dbReference type="AlphaFoldDB" id="A0A679GB17"/>
<evidence type="ECO:0000256" key="5">
    <source>
        <dbReference type="ARBA" id="ARBA00022958"/>
    </source>
</evidence>
<evidence type="ECO:0000313" key="12">
    <source>
        <dbReference type="Proteomes" id="UP000461288"/>
    </source>
</evidence>
<feature type="transmembrane region" description="Helical" evidence="9">
    <location>
        <begin position="530"/>
        <end position="553"/>
    </location>
</feature>
<feature type="transmembrane region" description="Helical" evidence="9">
    <location>
        <begin position="137"/>
        <end position="156"/>
    </location>
</feature>
<comment type="function">
    <text evidence="9">Part of the high-affinity ATP-driven potassium transport (or Kdp) system, which catalyzes the hydrolysis of ATP coupled with the electrogenic transport of potassium into the cytoplasm. This subunit binds the extracellular potassium ions and delivers the ions to the membrane domain of KdpB through an intramembrane tunnel.</text>
</comment>
<dbReference type="Pfam" id="PF03814">
    <property type="entry name" value="KdpA"/>
    <property type="match status" value="1"/>
</dbReference>
<keyword evidence="3 9" id="KW-0633">Potassium transport</keyword>
<feature type="transmembrane region" description="Helical" evidence="9">
    <location>
        <begin position="375"/>
        <end position="400"/>
    </location>
</feature>
<evidence type="ECO:0000256" key="3">
    <source>
        <dbReference type="ARBA" id="ARBA00022538"/>
    </source>
</evidence>
<keyword evidence="4 9" id="KW-0812">Transmembrane</keyword>
<evidence type="ECO:0000313" key="10">
    <source>
        <dbReference type="EMBL" id="BCA27826.1"/>
    </source>
</evidence>
<protein>
    <recommendedName>
        <fullName evidence="9">Potassium-transporting ATPase potassium-binding subunit</fullName>
    </recommendedName>
    <alternativeName>
        <fullName evidence="9">ATP phosphohydrolase [potassium-transporting] A chain</fullName>
    </alternativeName>
    <alternativeName>
        <fullName evidence="9">Potassium-binding and translocating subunit A</fullName>
    </alternativeName>
    <alternativeName>
        <fullName evidence="9">Potassium-translocating ATPase A chain</fullName>
    </alternativeName>
</protein>
<feature type="transmembrane region" description="Helical" evidence="9">
    <location>
        <begin position="253"/>
        <end position="274"/>
    </location>
</feature>
<proteinExistence type="inferred from homology"/>
<keyword evidence="8 9" id="KW-0472">Membrane</keyword>
<feature type="transmembrane region" description="Helical" evidence="9">
    <location>
        <begin position="68"/>
        <end position="91"/>
    </location>
</feature>
<dbReference type="Proteomes" id="UP000501237">
    <property type="component" value="Chromosome"/>
</dbReference>
<dbReference type="KEGG" id="poj:PtoMrB4_18030"/>
<reference evidence="10 13" key="2">
    <citation type="journal article" date="2020" name="Microbiol. Resour. Announc.">
        <title>Complete genome sequence of Pseudomonas otitidis strain MrB4, isolated from Lake Biwa in Japan.</title>
        <authorList>
            <person name="Miyazaki K."/>
            <person name="Hase E."/>
            <person name="Maruya T."/>
        </authorList>
    </citation>
    <scope>NUCLEOTIDE SEQUENCE [LARGE SCALE GENOMIC DNA]</scope>
    <source>
        <strain evidence="10 13">MrB4</strain>
    </source>
</reference>
<comment type="similarity">
    <text evidence="9">Belongs to the KdpA family.</text>
</comment>
<evidence type="ECO:0000256" key="8">
    <source>
        <dbReference type="ARBA" id="ARBA00023136"/>
    </source>
</evidence>
<sequence>MDVQDYGLILAFFLLVLVPAPFIGRYIYRAMEGERTFLTPLFAPVERLCYRIAGVDPQREHDWKTYTLALLAFNAAGLVLLFSILTLQHLLPLNPQHLPGLEWSLAFNTAVSFVTNTNWQSYSGEASLSYFSQMVGLGVQNFVSASVGLCVLVALARGIARRSTRDLGNFWVDLTRGTLYALLPLCLLLALFLVWQGVPQTFADYVSAKTLGGTDQVIPLGPAASQIAIKQLGTNGGGFFGVNSSHPFENPSAWSNLFEVASIILIPAALVFSFGHYVKDLRQSRALLACMLVLFAVGLSVTLWAEFRPNPALAALPIEQVGSLEGKEARFGTAASALWAVTTTAASNGSVNAMHDSFSALGGMVPMFNMMLGEVIFGGVGAGLYGMLLFVLIAVFLAGLMIGRTPEYLGKKLEAREVRLLVATLLVMPVGVLVFCALAVSLPGPAASITNPGAHGFSQALYAYTSGTANNGSAFAGLGANTVFHNVMIGLAMLLGRFGYILPVLAIAGSLAAKKRAPVGADSFPTHGPLFVTLLTLTILLVGGLTFLPALALGPIAEHLAQLQGF</sequence>
<keyword evidence="5 9" id="KW-0630">Potassium</keyword>
<dbReference type="NCBIfam" id="TIGR00680">
    <property type="entry name" value="kdpA"/>
    <property type="match status" value="1"/>
</dbReference>
<dbReference type="InterPro" id="IPR004623">
    <property type="entry name" value="KdpA"/>
</dbReference>
<dbReference type="HAMAP" id="MF_00275">
    <property type="entry name" value="KdpA"/>
    <property type="match status" value="1"/>
</dbReference>
<evidence type="ECO:0000256" key="7">
    <source>
        <dbReference type="ARBA" id="ARBA00023065"/>
    </source>
</evidence>
<evidence type="ECO:0000313" key="11">
    <source>
        <dbReference type="EMBL" id="MWK59799.1"/>
    </source>
</evidence>
<organism evidence="10 13">
    <name type="scientific">Metapseudomonas otitidis</name>
    <dbReference type="NCBI Taxonomy" id="319939"/>
    <lineage>
        <taxon>Bacteria</taxon>
        <taxon>Pseudomonadati</taxon>
        <taxon>Pseudomonadota</taxon>
        <taxon>Gammaproteobacteria</taxon>
        <taxon>Pseudomonadales</taxon>
        <taxon>Pseudomonadaceae</taxon>
        <taxon>Metapseudomonas</taxon>
    </lineage>
</organism>
<reference evidence="11 12" key="1">
    <citation type="submission" date="2019-12" db="EMBL/GenBank/DDBJ databases">
        <title>Draft genome sequence of Pseudomonas otitidis recovered from a chicken carcass.</title>
        <authorList>
            <person name="Vieira T.R."/>
            <person name="Oliviera E.F.C."/>
            <person name="Silva N.M.V."/>
            <person name="Sambrano G.E."/>
            <person name="Cibulski S.P."/>
            <person name="Cardoso M.R.I."/>
        </authorList>
    </citation>
    <scope>NUCLEOTIDE SEQUENCE [LARGE SCALE GENOMIC DNA]</scope>
    <source>
        <strain evidence="11 12">25_K</strain>
    </source>
</reference>
<evidence type="ECO:0000256" key="9">
    <source>
        <dbReference type="HAMAP-Rule" id="MF_00275"/>
    </source>
</evidence>
<dbReference type="EMBL" id="WTFN01000119">
    <property type="protein sequence ID" value="MWK59799.1"/>
    <property type="molecule type" value="Genomic_DNA"/>
</dbReference>
<feature type="transmembrane region" description="Helical" evidence="9">
    <location>
        <begin position="6"/>
        <end position="28"/>
    </location>
</feature>
<feature type="transmembrane region" description="Helical" evidence="9">
    <location>
        <begin position="487"/>
        <end position="509"/>
    </location>
</feature>
<feature type="transmembrane region" description="Helical" evidence="9">
    <location>
        <begin position="286"/>
        <end position="305"/>
    </location>
</feature>
<evidence type="ECO:0000256" key="4">
    <source>
        <dbReference type="ARBA" id="ARBA00022692"/>
    </source>
</evidence>
<evidence type="ECO:0000256" key="1">
    <source>
        <dbReference type="ARBA" id="ARBA00022448"/>
    </source>
</evidence>
<dbReference type="PIRSF" id="PIRSF001294">
    <property type="entry name" value="K_ATPaseA"/>
    <property type="match status" value="1"/>
</dbReference>
<dbReference type="GO" id="GO:0030955">
    <property type="term" value="F:potassium ion binding"/>
    <property type="evidence" value="ECO:0007669"/>
    <property type="project" value="UniProtKB-UniRule"/>
</dbReference>